<protein>
    <submittedName>
        <fullName evidence="14">Uncharacterized protein</fullName>
    </submittedName>
</protein>
<dbReference type="SUPFAM" id="SSF53098">
    <property type="entry name" value="Ribonuclease H-like"/>
    <property type="match status" value="1"/>
</dbReference>
<dbReference type="SUPFAM" id="SSF48452">
    <property type="entry name" value="TPR-like"/>
    <property type="match status" value="1"/>
</dbReference>
<evidence type="ECO:0000256" key="10">
    <source>
        <dbReference type="SAM" id="MobiDB-lite"/>
    </source>
</evidence>
<keyword evidence="3" id="KW-0863">Zinc-finger</keyword>
<dbReference type="Proteomes" id="UP000887577">
    <property type="component" value="Unplaced"/>
</dbReference>
<evidence type="ECO:0000259" key="12">
    <source>
        <dbReference type="Pfam" id="PF05699"/>
    </source>
</evidence>
<proteinExistence type="predicted"/>
<feature type="compositionally biased region" description="Polar residues" evidence="10">
    <location>
        <begin position="79"/>
        <end position="94"/>
    </location>
</feature>
<keyword evidence="13" id="KW-1185">Reference proteome</keyword>
<evidence type="ECO:0000256" key="4">
    <source>
        <dbReference type="ARBA" id="ARBA00022833"/>
    </source>
</evidence>
<keyword evidence="2" id="KW-0479">Metal-binding</keyword>
<dbReference type="Gene3D" id="1.25.40.10">
    <property type="entry name" value="Tetratricopeptide repeat domain"/>
    <property type="match status" value="1"/>
</dbReference>
<evidence type="ECO:0000313" key="14">
    <source>
        <dbReference type="WBParaSite" id="PSU_v2.g21049.t1"/>
    </source>
</evidence>
<feature type="compositionally biased region" description="Acidic residues" evidence="10">
    <location>
        <begin position="597"/>
        <end position="607"/>
    </location>
</feature>
<feature type="domain" description="BED-type" evidence="11">
    <location>
        <begin position="348"/>
        <end position="373"/>
    </location>
</feature>
<dbReference type="InterPro" id="IPR008906">
    <property type="entry name" value="HATC_C_dom"/>
</dbReference>
<keyword evidence="5" id="KW-0805">Transcription regulation</keyword>
<evidence type="ECO:0000313" key="13">
    <source>
        <dbReference type="Proteomes" id="UP000887577"/>
    </source>
</evidence>
<evidence type="ECO:0000256" key="1">
    <source>
        <dbReference type="ARBA" id="ARBA00004123"/>
    </source>
</evidence>
<dbReference type="InterPro" id="IPR011990">
    <property type="entry name" value="TPR-like_helical_dom_sf"/>
</dbReference>
<dbReference type="Pfam" id="PF05699">
    <property type="entry name" value="Dimer_Tnp_hAT"/>
    <property type="match status" value="1"/>
</dbReference>
<evidence type="ECO:0000256" key="8">
    <source>
        <dbReference type="ARBA" id="ARBA00023242"/>
    </source>
</evidence>
<evidence type="ECO:0000256" key="7">
    <source>
        <dbReference type="ARBA" id="ARBA00023163"/>
    </source>
</evidence>
<dbReference type="AlphaFoldDB" id="A0A914YPV0"/>
<feature type="region of interest" description="Disordered" evidence="10">
    <location>
        <begin position="79"/>
        <end position="108"/>
    </location>
</feature>
<dbReference type="Pfam" id="PF02892">
    <property type="entry name" value="zf-BED"/>
    <property type="match status" value="1"/>
</dbReference>
<evidence type="ECO:0000256" key="9">
    <source>
        <dbReference type="SAM" id="Coils"/>
    </source>
</evidence>
<feature type="compositionally biased region" description="Basic and acidic residues" evidence="10">
    <location>
        <begin position="277"/>
        <end position="287"/>
    </location>
</feature>
<keyword evidence="8" id="KW-0539">Nucleus</keyword>
<feature type="compositionally biased region" description="Polar residues" evidence="10">
    <location>
        <begin position="288"/>
        <end position="300"/>
    </location>
</feature>
<keyword evidence="9" id="KW-0175">Coiled coil</keyword>
<keyword evidence="4" id="KW-0862">Zinc</keyword>
<dbReference type="InterPro" id="IPR003656">
    <property type="entry name" value="Znf_BED"/>
</dbReference>
<feature type="region of interest" description="Disordered" evidence="10">
    <location>
        <begin position="258"/>
        <end position="331"/>
    </location>
</feature>
<dbReference type="GO" id="GO:0003677">
    <property type="term" value="F:DNA binding"/>
    <property type="evidence" value="ECO:0007669"/>
    <property type="project" value="UniProtKB-KW"/>
</dbReference>
<dbReference type="GO" id="GO:0008270">
    <property type="term" value="F:zinc ion binding"/>
    <property type="evidence" value="ECO:0007669"/>
    <property type="project" value="UniProtKB-KW"/>
</dbReference>
<comment type="subcellular location">
    <subcellularLocation>
        <location evidence="1">Nucleus</location>
    </subcellularLocation>
</comment>
<keyword evidence="6" id="KW-0238">DNA-binding</keyword>
<evidence type="ECO:0000256" key="5">
    <source>
        <dbReference type="ARBA" id="ARBA00023015"/>
    </source>
</evidence>
<sequence>MFVLLHHYYMATKDNYMPVKNKQKKDHDNANLNLNQNLGISKEICCLESVKNDSRKVEKVEKVENYDLDYSKTKHNSNLWNKSNKQLPSISLNNDSEEKDEFKKAKHSNINNGSTLSLNIGIYEDLDQFMKLKEEANTFFESHNYTEAIEKYTTILRILNLSPENQALIFSNRSAAYQSINSESALTHATADAKNAIALYPNWWKGYYRMAEIAMKKSEWGLAKEYLLQAQVLQEASENLGEKLKMVNREMERLKLDTYKISPSKPSEMEITSDTPEVARRSPKKVDASSNSQTRSSSPETVLLSDSEVVPQTPEAASEPPKAPQTPKASLLEGKASKYRAFFDKGGKCKLCGESISIKKANNLKRHLERKHKKEFQELEKSVEVVAKNQKIINFPVVKNAGPLEDLVSFASTTTFSLHLVDNRHFKKFAKRIPNFKAPGKRKLRSLMFKKLKKGKYDLKKKLQGLKKKFSIIIDLGTTKSMRHSFLGVIAYYIDPTTFEPRVEAMALKLLEGGVSHTGSYIRTAVEGVLQEYGLVLDDVNFIVTDGASNMSKALKDLKESVIVEIENEAISREESEGNSNIDTDVEDNDSEKSDDPESMDEEEREDDILNTSLEDFLDNDRSYTFVMIKQLKCLPHSLMCSLKDLFKADELAKALHKRVMAIINKFHHSHKATDSLKRRAGKLLISPAATRWNSLCSTYERFLEIKTYIESICLRQNWEFLTTVEIRRMENIVAACLPLKIFTKTLEGEKAPTVSLVYHGLKHLIAALKEQENAYAKRLADKLASRFEYIIDEKHPAFDWKFKLSTLFDPQVAHLLTENEVVEMLPKLYQQFVNIGEDVQSVPIPQLQMPSPFGFGTIMVQSTDTDTSATPFNDEMLAFYKDIRRSYKSTAAEYWKASQSKFPSALKLFIHYLSVPASGNPVERLFSQMTLHSVGHKANAGPLYLEAKTLLSFNDRV</sequence>
<dbReference type="PANTHER" id="PTHR46481">
    <property type="entry name" value="ZINC FINGER BED DOMAIN-CONTAINING PROTEIN 4"/>
    <property type="match status" value="1"/>
</dbReference>
<dbReference type="WBParaSite" id="PSU_v2.g21049.t1">
    <property type="protein sequence ID" value="PSU_v2.g21049.t1"/>
    <property type="gene ID" value="PSU_v2.g21049"/>
</dbReference>
<reference evidence="14" key="1">
    <citation type="submission" date="2022-11" db="UniProtKB">
        <authorList>
            <consortium name="WormBaseParasite"/>
        </authorList>
    </citation>
    <scope>IDENTIFICATION</scope>
</reference>
<evidence type="ECO:0000259" key="11">
    <source>
        <dbReference type="Pfam" id="PF02892"/>
    </source>
</evidence>
<accession>A0A914YPV0</accession>
<dbReference type="PANTHER" id="PTHR46481:SF10">
    <property type="entry name" value="ZINC FINGER BED DOMAIN-CONTAINING PROTEIN 39"/>
    <property type="match status" value="1"/>
</dbReference>
<feature type="coiled-coil region" evidence="9">
    <location>
        <begin position="230"/>
        <end position="257"/>
    </location>
</feature>
<feature type="domain" description="HAT C-terminal dimerisation" evidence="12">
    <location>
        <begin position="880"/>
        <end position="930"/>
    </location>
</feature>
<keyword evidence="7" id="KW-0804">Transcription</keyword>
<evidence type="ECO:0000256" key="2">
    <source>
        <dbReference type="ARBA" id="ARBA00022723"/>
    </source>
</evidence>
<dbReference type="InterPro" id="IPR012337">
    <property type="entry name" value="RNaseH-like_sf"/>
</dbReference>
<evidence type="ECO:0000256" key="3">
    <source>
        <dbReference type="ARBA" id="ARBA00022771"/>
    </source>
</evidence>
<name>A0A914YPV0_9BILA</name>
<organism evidence="13 14">
    <name type="scientific">Panagrolaimus superbus</name>
    <dbReference type="NCBI Taxonomy" id="310955"/>
    <lineage>
        <taxon>Eukaryota</taxon>
        <taxon>Metazoa</taxon>
        <taxon>Ecdysozoa</taxon>
        <taxon>Nematoda</taxon>
        <taxon>Chromadorea</taxon>
        <taxon>Rhabditida</taxon>
        <taxon>Tylenchina</taxon>
        <taxon>Panagrolaimomorpha</taxon>
        <taxon>Panagrolaimoidea</taxon>
        <taxon>Panagrolaimidae</taxon>
        <taxon>Panagrolaimus</taxon>
    </lineage>
</organism>
<dbReference type="GO" id="GO:0046983">
    <property type="term" value="F:protein dimerization activity"/>
    <property type="evidence" value="ECO:0007669"/>
    <property type="project" value="InterPro"/>
</dbReference>
<dbReference type="InterPro" id="IPR052035">
    <property type="entry name" value="ZnF_BED_domain_contain"/>
</dbReference>
<feature type="region of interest" description="Disordered" evidence="10">
    <location>
        <begin position="569"/>
        <end position="607"/>
    </location>
</feature>
<dbReference type="GO" id="GO:0005634">
    <property type="term" value="C:nucleus"/>
    <property type="evidence" value="ECO:0007669"/>
    <property type="project" value="UniProtKB-SubCell"/>
</dbReference>
<evidence type="ECO:0000256" key="6">
    <source>
        <dbReference type="ARBA" id="ARBA00023125"/>
    </source>
</evidence>